<accession>A0AAP4EYI7</accession>
<evidence type="ECO:0000313" key="2">
    <source>
        <dbReference type="Proteomes" id="UP001300383"/>
    </source>
</evidence>
<organism evidence="1 2">
    <name type="scientific">Fusibacillus kribbianus</name>
    <dbReference type="NCBI Taxonomy" id="3044208"/>
    <lineage>
        <taxon>Bacteria</taxon>
        <taxon>Bacillati</taxon>
        <taxon>Bacillota</taxon>
        <taxon>Clostridia</taxon>
        <taxon>Lachnospirales</taxon>
        <taxon>Lachnospiraceae</taxon>
        <taxon>Fusibacillus</taxon>
    </lineage>
</organism>
<gene>
    <name evidence="1" type="ORF">QJ036_10940</name>
</gene>
<sequence>MNDDTKKLLKECDSGTKMAAETISRLLPSIRNREFKESLEKYRNAHISFGNRIHSLLNKGNEPAGDLTPVEKLSARLMIGLRLILDDSDKKIASMVADGCSTGIKSLRSYLNQYTSADKASRDIAENIIRLEESLWEDLKPYL</sequence>
<evidence type="ECO:0000313" key="1">
    <source>
        <dbReference type="EMBL" id="MDI9242982.1"/>
    </source>
</evidence>
<comment type="caution">
    <text evidence="1">The sequence shown here is derived from an EMBL/GenBank/DDBJ whole genome shotgun (WGS) entry which is preliminary data.</text>
</comment>
<name>A0AAP4EYI7_9FIRM</name>
<proteinExistence type="predicted"/>
<dbReference type="Proteomes" id="UP001300383">
    <property type="component" value="Unassembled WGS sequence"/>
</dbReference>
<protein>
    <recommendedName>
        <fullName evidence="3">DUF2383 domain-containing protein</fullName>
    </recommendedName>
</protein>
<keyword evidence="2" id="KW-1185">Reference proteome</keyword>
<dbReference type="RefSeq" id="WP_283231417.1">
    <property type="nucleotide sequence ID" value="NZ_JASGBQ010000022.1"/>
</dbReference>
<dbReference type="EMBL" id="JASGBQ010000022">
    <property type="protein sequence ID" value="MDI9242982.1"/>
    <property type="molecule type" value="Genomic_DNA"/>
</dbReference>
<reference evidence="1 2" key="1">
    <citation type="submission" date="2023-05" db="EMBL/GenBank/DDBJ databases">
        <title>[ruminococcus] sp. nov., isolated from a pig farm feces dump.</title>
        <authorList>
            <person name="Chang Y.-H."/>
        </authorList>
    </citation>
    <scope>NUCLEOTIDE SEQUENCE [LARGE SCALE GENOMIC DNA]</scope>
    <source>
        <strain evidence="1 2">YH-rum2234</strain>
    </source>
</reference>
<evidence type="ECO:0008006" key="3">
    <source>
        <dbReference type="Google" id="ProtNLM"/>
    </source>
</evidence>
<dbReference type="AlphaFoldDB" id="A0AAP4EYI7"/>